<name>J9FXP9_9ZZZZ</name>
<evidence type="ECO:0000313" key="1">
    <source>
        <dbReference type="EMBL" id="EJW99756.1"/>
    </source>
</evidence>
<proteinExistence type="predicted"/>
<organism evidence="1">
    <name type="scientific">gut metagenome</name>
    <dbReference type="NCBI Taxonomy" id="749906"/>
    <lineage>
        <taxon>unclassified sequences</taxon>
        <taxon>metagenomes</taxon>
        <taxon>organismal metagenomes</taxon>
    </lineage>
</organism>
<protein>
    <submittedName>
        <fullName evidence="1">Uncharacterized protein</fullName>
    </submittedName>
</protein>
<comment type="caution">
    <text evidence="1">The sequence shown here is derived from an EMBL/GenBank/DDBJ whole genome shotgun (WGS) entry which is preliminary data.</text>
</comment>
<sequence>MLTFAVFLLKEKRNESNAIYQKKAVEHATTLQSPKRNVTLSKNYNVL</sequence>
<dbReference type="EMBL" id="AMCI01003666">
    <property type="protein sequence ID" value="EJW99756.1"/>
    <property type="molecule type" value="Genomic_DNA"/>
</dbReference>
<accession>J9FXP9</accession>
<gene>
    <name evidence="1" type="ORF">EVA_12138</name>
</gene>
<dbReference type="AlphaFoldDB" id="J9FXP9"/>
<reference evidence="1" key="1">
    <citation type="journal article" date="2012" name="PLoS ONE">
        <title>Gene sets for utilization of primary and secondary nutrition supplies in the distal gut of endangered iberian lynx.</title>
        <authorList>
            <person name="Alcaide M."/>
            <person name="Messina E."/>
            <person name="Richter M."/>
            <person name="Bargiela R."/>
            <person name="Peplies J."/>
            <person name="Huws S.A."/>
            <person name="Newbold C.J."/>
            <person name="Golyshin P.N."/>
            <person name="Simon M.A."/>
            <person name="Lopez G."/>
            <person name="Yakimov M.M."/>
            <person name="Ferrer M."/>
        </authorList>
    </citation>
    <scope>NUCLEOTIDE SEQUENCE</scope>
</reference>